<organism evidence="1 2">
    <name type="scientific">Streptomyces phage Euratis</name>
    <dbReference type="NCBI Taxonomy" id="2510569"/>
    <lineage>
        <taxon>Viruses</taxon>
        <taxon>Duplodnaviria</taxon>
        <taxon>Heunggongvirae</taxon>
        <taxon>Uroviricota</taxon>
        <taxon>Caudoviricetes</taxon>
        <taxon>Colingsworthviridae</taxon>
        <taxon>Vashvirus</taxon>
        <taxon>Vashvirus euratis</taxon>
    </lineage>
</organism>
<proteinExistence type="predicted"/>
<protein>
    <submittedName>
        <fullName evidence="1">Uncharacterized protein</fullName>
    </submittedName>
</protein>
<evidence type="ECO:0000313" key="1">
    <source>
        <dbReference type="EMBL" id="QAX94051.1"/>
    </source>
</evidence>
<keyword evidence="2" id="KW-1185">Reference proteome</keyword>
<evidence type="ECO:0000313" key="2">
    <source>
        <dbReference type="Proteomes" id="UP000290796"/>
    </source>
</evidence>
<name>A0A411B140_9CAUD</name>
<dbReference type="EMBL" id="MK450426">
    <property type="protein sequence ID" value="QAX94051.1"/>
    <property type="molecule type" value="Genomic_DNA"/>
</dbReference>
<reference evidence="1 2" key="1">
    <citation type="submission" date="2019-01" db="EMBL/GenBank/DDBJ databases">
        <authorList>
            <person name="Russe A."/>
            <person name="Sprabary S.L."/>
            <person name="Nayek S."/>
            <person name="Klug H.M."/>
            <person name="Layton S.R."/>
            <person name="Kim T."/>
            <person name="Hughes L.E."/>
            <person name="Garlena R.A."/>
            <person name="Russell D.A."/>
            <person name="Pope W.H."/>
            <person name="Jacobs-Sera D."/>
            <person name="Hatfull G.F."/>
        </authorList>
    </citation>
    <scope>NUCLEOTIDE SEQUENCE [LARGE SCALE GENOMIC DNA]</scope>
</reference>
<sequence length="122" mass="13529">MDVTNPAGLTGVVMPKNVRRLPWTGPNGEPEYAAPGEVDDFADKEEAHMIRTARNDARYALAMVDRPDVSPDDLRKLVRDLVDHVVCIARVADLREERLKDPSYGPAVRAIEGALRKALPTR</sequence>
<gene>
    <name evidence="1" type="primary">56</name>
    <name evidence="1" type="ORF">SEA_EURATIS_56</name>
</gene>
<dbReference type="Proteomes" id="UP000290796">
    <property type="component" value="Segment"/>
</dbReference>
<accession>A0A411B140</accession>